<evidence type="ECO:0000313" key="1">
    <source>
        <dbReference type="EMBL" id="RNI29523.1"/>
    </source>
</evidence>
<evidence type="ECO:0008006" key="3">
    <source>
        <dbReference type="Google" id="ProtNLM"/>
    </source>
</evidence>
<dbReference type="AlphaFoldDB" id="A0A3M9MXD7"/>
<protein>
    <recommendedName>
        <fullName evidence="3">DUF922 domain-containing protein</fullName>
    </recommendedName>
</protein>
<evidence type="ECO:0000313" key="2">
    <source>
        <dbReference type="Proteomes" id="UP000271010"/>
    </source>
</evidence>
<proteinExistence type="predicted"/>
<organism evidence="1 2">
    <name type="scientific">Rufibacter immobilis</name>
    <dbReference type="NCBI Taxonomy" id="1348778"/>
    <lineage>
        <taxon>Bacteria</taxon>
        <taxon>Pseudomonadati</taxon>
        <taxon>Bacteroidota</taxon>
        <taxon>Cytophagia</taxon>
        <taxon>Cytophagales</taxon>
        <taxon>Hymenobacteraceae</taxon>
        <taxon>Rufibacter</taxon>
    </lineage>
</organism>
<accession>A0A3M9MXD7</accession>
<dbReference type="EMBL" id="RJJE01000009">
    <property type="protein sequence ID" value="RNI29523.1"/>
    <property type="molecule type" value="Genomic_DNA"/>
</dbReference>
<gene>
    <name evidence="1" type="ORF">EFA69_08170</name>
</gene>
<reference evidence="1 2" key="1">
    <citation type="submission" date="2018-11" db="EMBL/GenBank/DDBJ databases">
        <title>Rufibacter latericius sp. nov., isolated from water in Baiyang Lake.</title>
        <authorList>
            <person name="Yang Y."/>
        </authorList>
    </citation>
    <scope>NUCLEOTIDE SEQUENCE [LARGE SCALE GENOMIC DNA]</scope>
    <source>
        <strain evidence="1 2">MCC P1</strain>
    </source>
</reference>
<name>A0A3M9MXD7_9BACT</name>
<comment type="caution">
    <text evidence="1">The sequence shown here is derived from an EMBL/GenBank/DDBJ whole genome shotgun (WGS) entry which is preliminary data.</text>
</comment>
<dbReference type="Proteomes" id="UP000271010">
    <property type="component" value="Unassembled WGS sequence"/>
</dbReference>
<sequence>MLLPLFFLSGAGKPPVSPSPILLQQEELPFTAQQFHIADVVDERANKKGVAFLLPLPSGAGTAPQPVDLQNGSVTAIKSYIKQSFKQNQHLRPVVMRLKEFNLTETAAEKSRVAGKAKITVAFAVRREGKLLHLFDYSSGASYNRAAAGPAPTVEPLLRRLLASSLKYVTTWVEQEAPHNEKLAYTIKVHYEDYRRHQNDDTLFYDPARPLNWNDFQGGARVSGGFAASVFPGLSNDIESTVQDGVIHVRVSTKPYVLRNLSKVLPSAKTEYTLNHEQRHFDILKLVSEHYKQRIRPEKLTLEDYESIIKYQYLEALWEMDRLQKQYDRETGHGTNHSAQERWNRKIDDELRALNVKS</sequence>
<dbReference type="RefSeq" id="WP_123132609.1">
    <property type="nucleotide sequence ID" value="NZ_RJJE01000009.1"/>
</dbReference>
<keyword evidence="2" id="KW-1185">Reference proteome</keyword>
<dbReference type="OrthoDB" id="5431540at2"/>